<dbReference type="InterPro" id="IPR006656">
    <property type="entry name" value="Mopterin_OxRdtase"/>
</dbReference>
<sequence length="944" mass="102881">MADDITISFDGQEVKTQPGKMVLEAAIEAGVYVPYLCYHPGMKPFAACRMCVVSVEGQRGFPTSCTMPVADGMKVQTASTEVNDLRRSVMEMIIAEHPNGCLTCHRVDICGPTDVCLRHVSVNDRCVTCPKNERCELKDTVRYLGMSLESPLQYKYREIPLEVADPFYDRDYNLCIVCGRCVNACEQLRGDDAIAFTMRSGQALVGTSFGTSLLESGCEFCGACIDVCPVGALVERDHKWDKPRKVERTICPLCPVGCQMNVEYDGDGTLIRVVPEINSPANHGQACFKGKFGLQFVNDTSRLHTPLVRRDDQLVEATWDEALGVVAARLAEYSGDSFALLTSPSSTNEEHYLAQKFARTAMKSNNVDQTSNTQPELTLGLEQSLGHAGATNPIWDLEQSGCILVFSSNVTEEHNVVGVPIKRATRKDTKLVVIDSREVELTRYAHIWLRPAPGTEQLLLGGLLKSVIDQGFQKDDWLTENCESPATLQYALSALDLDEIAKTTQVDAADIAEAARLYGEAETSALVYALDNIQPRLARDCVLSLVNLAVVTGNIGKTGAGIYPMRPGANEQGAWDVGCVPDRLPGYRWVSNPDDRQALETLWDSSIPEIPGLHLAQIIEAAASGRVKSMFLIGASPNFINGKLGDGLAALDNLEFLVVCDSFLTDAAQRADVVLPRATFAEKDGTFTNLERRIQRLKPGKSLPEDGARSEWQVICDVAHKMGAPGFIQASPSETMDEIARVAPVYAGVSYRSLANQGGLTFKTDLKNPQPTQVLYASREDRGLQWPVQDDGKSTPVLHAGGFKDRKAEPITPAFVSANVELDADFPLWFVPGRVLLQQEREIRIIQGRRNSIQRDEIVELNPADAASMSIEEGANVVVEMSIGSLVGLATINEAVPVGVVASTSLFGQLAIDLQISDEMEPASRVPGLDIRPARLSKGGSQRT</sequence>
<dbReference type="Pfam" id="PF01568">
    <property type="entry name" value="Molydop_binding"/>
    <property type="match status" value="1"/>
</dbReference>
<dbReference type="CDD" id="cd00207">
    <property type="entry name" value="fer2"/>
    <property type="match status" value="1"/>
</dbReference>
<dbReference type="InterPro" id="IPR054351">
    <property type="entry name" value="NADH_UbQ_OxRdtase_ferredoxin"/>
</dbReference>
<feature type="domain" description="4Fe-4S His(Cys)3-ligated-type" evidence="15">
    <location>
        <begin position="81"/>
        <end position="145"/>
    </location>
</feature>
<feature type="domain" description="2Fe-2S ferredoxin-type" evidence="12">
    <location>
        <begin position="3"/>
        <end position="81"/>
    </location>
</feature>
<dbReference type="GO" id="GO:0043546">
    <property type="term" value="F:molybdopterin cofactor binding"/>
    <property type="evidence" value="ECO:0007669"/>
    <property type="project" value="InterPro"/>
</dbReference>
<keyword evidence="6" id="KW-0479">Metal-binding</keyword>
<gene>
    <name evidence="16" type="ORF">MGWOODY_Clf761</name>
</gene>
<dbReference type="InterPro" id="IPR001041">
    <property type="entry name" value="2Fe-2S_ferredoxin-type"/>
</dbReference>
<dbReference type="SUPFAM" id="SSF53706">
    <property type="entry name" value="Formate dehydrogenase/DMSO reductase, domains 1-3"/>
    <property type="match status" value="1"/>
</dbReference>
<keyword evidence="4" id="KW-0001">2Fe-2S</keyword>
<evidence type="ECO:0000259" key="12">
    <source>
        <dbReference type="PROSITE" id="PS51085"/>
    </source>
</evidence>
<dbReference type="GO" id="GO:0042773">
    <property type="term" value="P:ATP synthesis coupled electron transport"/>
    <property type="evidence" value="ECO:0007669"/>
    <property type="project" value="InterPro"/>
</dbReference>
<dbReference type="InterPro" id="IPR017896">
    <property type="entry name" value="4Fe4S_Fe-S-bd"/>
</dbReference>
<dbReference type="Pfam" id="PF04879">
    <property type="entry name" value="Molybdop_Fe4S4"/>
    <property type="match status" value="1"/>
</dbReference>
<evidence type="ECO:0000256" key="9">
    <source>
        <dbReference type="ARBA" id="ARBA00023014"/>
    </source>
</evidence>
<dbReference type="PROSITE" id="PS00198">
    <property type="entry name" value="4FE4S_FER_1"/>
    <property type="match status" value="1"/>
</dbReference>
<organism evidence="16">
    <name type="scientific">hydrothermal vent metagenome</name>
    <dbReference type="NCBI Taxonomy" id="652676"/>
    <lineage>
        <taxon>unclassified sequences</taxon>
        <taxon>metagenomes</taxon>
        <taxon>ecological metagenomes</taxon>
    </lineage>
</organism>
<dbReference type="FunFam" id="3.30.70.20:FF:000035">
    <property type="entry name" value="Iron hydrogenase 1"/>
    <property type="match status" value="1"/>
</dbReference>
<keyword evidence="7" id="KW-0677">Repeat</keyword>
<evidence type="ECO:0000256" key="7">
    <source>
        <dbReference type="ARBA" id="ARBA00022737"/>
    </source>
</evidence>
<dbReference type="Pfam" id="PF00384">
    <property type="entry name" value="Molybdopterin"/>
    <property type="match status" value="1"/>
</dbReference>
<evidence type="ECO:0000259" key="15">
    <source>
        <dbReference type="PROSITE" id="PS51839"/>
    </source>
</evidence>
<dbReference type="GO" id="GO:0051537">
    <property type="term" value="F:2 iron, 2 sulfur cluster binding"/>
    <property type="evidence" value="ECO:0007669"/>
    <property type="project" value="UniProtKB-KW"/>
</dbReference>
<dbReference type="SMART" id="SM00929">
    <property type="entry name" value="NADH-G_4Fe-4S_3"/>
    <property type="match status" value="1"/>
</dbReference>
<dbReference type="GO" id="GO:0051539">
    <property type="term" value="F:4 iron, 4 sulfur cluster binding"/>
    <property type="evidence" value="ECO:0007669"/>
    <property type="project" value="UniProtKB-KW"/>
</dbReference>
<proteinExistence type="predicted"/>
<dbReference type="Gene3D" id="3.10.20.740">
    <property type="match status" value="1"/>
</dbReference>
<dbReference type="PIRSF" id="PIRSF036643">
    <property type="entry name" value="FDH_alpha"/>
    <property type="match status" value="1"/>
</dbReference>
<keyword evidence="3" id="KW-0004">4Fe-4S</keyword>
<dbReference type="InterPro" id="IPR006655">
    <property type="entry name" value="Mopterin_OxRdtase_prok_CS"/>
</dbReference>
<dbReference type="InterPro" id="IPR036010">
    <property type="entry name" value="2Fe-2S_ferredoxin-like_sf"/>
</dbReference>
<evidence type="ECO:0000256" key="5">
    <source>
        <dbReference type="ARBA" id="ARBA00022719"/>
    </source>
</evidence>
<dbReference type="EMBL" id="FAXA01000246">
    <property type="protein sequence ID" value="CUV04843.1"/>
    <property type="molecule type" value="Genomic_DNA"/>
</dbReference>
<dbReference type="Gene3D" id="2.20.25.90">
    <property type="entry name" value="ADC-like domains"/>
    <property type="match status" value="1"/>
</dbReference>
<feature type="domain" description="4Fe-4S Mo/W bis-MGD-type" evidence="14">
    <location>
        <begin position="244"/>
        <end position="301"/>
    </location>
</feature>
<dbReference type="PANTHER" id="PTHR43105">
    <property type="entry name" value="RESPIRATORY NITRATE REDUCTASE"/>
    <property type="match status" value="1"/>
</dbReference>
<feature type="domain" description="4Fe-4S ferredoxin-type" evidence="13">
    <location>
        <begin position="166"/>
        <end position="199"/>
    </location>
</feature>
<dbReference type="Pfam" id="PF22117">
    <property type="entry name" value="Fer4_Nqo3"/>
    <property type="match status" value="1"/>
</dbReference>
<dbReference type="InterPro" id="IPR017900">
    <property type="entry name" value="4Fe4S_Fe_S_CS"/>
</dbReference>
<dbReference type="InterPro" id="IPR006963">
    <property type="entry name" value="Mopterin_OxRdtase_4Fe-4S_dom"/>
</dbReference>
<evidence type="ECO:0000256" key="1">
    <source>
        <dbReference type="ARBA" id="ARBA00001966"/>
    </source>
</evidence>
<dbReference type="InterPro" id="IPR050123">
    <property type="entry name" value="Prok_molybdopt-oxidoreductase"/>
</dbReference>
<dbReference type="GO" id="GO:0003954">
    <property type="term" value="F:NADH dehydrogenase activity"/>
    <property type="evidence" value="ECO:0007669"/>
    <property type="project" value="TreeGrafter"/>
</dbReference>
<dbReference type="SMART" id="SM00926">
    <property type="entry name" value="Molybdop_Fe4S4"/>
    <property type="match status" value="1"/>
</dbReference>
<evidence type="ECO:0000259" key="14">
    <source>
        <dbReference type="PROSITE" id="PS51669"/>
    </source>
</evidence>
<dbReference type="GO" id="GO:0008137">
    <property type="term" value="F:NADH dehydrogenase (ubiquinone) activity"/>
    <property type="evidence" value="ECO:0007669"/>
    <property type="project" value="InterPro"/>
</dbReference>
<dbReference type="PANTHER" id="PTHR43105:SF10">
    <property type="entry name" value="NADH-QUINONE OXIDOREDUCTASE SUBUNIT G"/>
    <property type="match status" value="1"/>
</dbReference>
<dbReference type="SUPFAM" id="SSF54862">
    <property type="entry name" value="4Fe-4S ferredoxins"/>
    <property type="match status" value="1"/>
</dbReference>
<evidence type="ECO:0000256" key="2">
    <source>
        <dbReference type="ARBA" id="ARBA00002378"/>
    </source>
</evidence>
<evidence type="ECO:0000256" key="11">
    <source>
        <dbReference type="ARBA" id="ARBA00034078"/>
    </source>
</evidence>
<keyword evidence="10" id="KW-0830">Ubiquinone</keyword>
<dbReference type="InterPro" id="IPR009010">
    <property type="entry name" value="Asp_de-COase-like_dom_sf"/>
</dbReference>
<keyword evidence="8" id="KW-0408">Iron</keyword>
<dbReference type="PROSITE" id="PS51839">
    <property type="entry name" value="4FE4S_HC3"/>
    <property type="match status" value="1"/>
</dbReference>
<dbReference type="Pfam" id="PF13510">
    <property type="entry name" value="Fer2_4"/>
    <property type="match status" value="1"/>
</dbReference>
<dbReference type="SUPFAM" id="SSF50692">
    <property type="entry name" value="ADC-like"/>
    <property type="match status" value="1"/>
</dbReference>
<evidence type="ECO:0000256" key="4">
    <source>
        <dbReference type="ARBA" id="ARBA00022714"/>
    </source>
</evidence>
<comment type="cofactor">
    <cofactor evidence="1">
        <name>[4Fe-4S] cluster</name>
        <dbReference type="ChEBI" id="CHEBI:49883"/>
    </cofactor>
</comment>
<feature type="domain" description="4Fe-4S ferredoxin-type" evidence="13">
    <location>
        <begin position="209"/>
        <end position="238"/>
    </location>
</feature>
<keyword evidence="5" id="KW-0874">Quinone</keyword>
<evidence type="ECO:0000256" key="6">
    <source>
        <dbReference type="ARBA" id="ARBA00022723"/>
    </source>
</evidence>
<dbReference type="GO" id="GO:0016020">
    <property type="term" value="C:membrane"/>
    <property type="evidence" value="ECO:0007669"/>
    <property type="project" value="InterPro"/>
</dbReference>
<dbReference type="PROSITE" id="PS00641">
    <property type="entry name" value="COMPLEX1_75K_1"/>
    <property type="match status" value="1"/>
</dbReference>
<dbReference type="PROSITE" id="PS51379">
    <property type="entry name" value="4FE4S_FER_2"/>
    <property type="match status" value="2"/>
</dbReference>
<dbReference type="PROSITE" id="PS00490">
    <property type="entry name" value="MOLYBDOPTERIN_PROK_2"/>
    <property type="match status" value="1"/>
</dbReference>
<dbReference type="Gene3D" id="3.40.50.740">
    <property type="match status" value="1"/>
</dbReference>
<comment type="cofactor">
    <cofactor evidence="11">
        <name>[2Fe-2S] cluster</name>
        <dbReference type="ChEBI" id="CHEBI:190135"/>
    </cofactor>
</comment>
<dbReference type="Gene3D" id="2.40.40.20">
    <property type="match status" value="1"/>
</dbReference>
<comment type="function">
    <text evidence="2">NDH-1 shuttles electrons from NADH, via FMN and iron-sulfur (Fe-S) centers, to quinones in the respiratory chain. The immediate electron acceptor for the enzyme in this species is believed to be ubiquinone. Couples the redox reaction to proton translocation (for every two electrons transferred, four hydrogen ions are translocated across the cytoplasmic membrane), and thus conserves the redox energy in a proton gradient.</text>
</comment>
<evidence type="ECO:0000256" key="8">
    <source>
        <dbReference type="ARBA" id="ARBA00023004"/>
    </source>
</evidence>
<evidence type="ECO:0000313" key="16">
    <source>
        <dbReference type="EMBL" id="CUV04843.1"/>
    </source>
</evidence>
<dbReference type="Gene3D" id="3.30.70.20">
    <property type="match status" value="1"/>
</dbReference>
<dbReference type="GO" id="GO:0046872">
    <property type="term" value="F:metal ion binding"/>
    <property type="evidence" value="ECO:0007669"/>
    <property type="project" value="UniProtKB-KW"/>
</dbReference>
<dbReference type="PROSITE" id="PS51669">
    <property type="entry name" value="4FE4S_MOW_BIS_MGD"/>
    <property type="match status" value="1"/>
</dbReference>
<dbReference type="PROSITE" id="PS51085">
    <property type="entry name" value="2FE2S_FER_2"/>
    <property type="match status" value="1"/>
</dbReference>
<evidence type="ECO:0000256" key="3">
    <source>
        <dbReference type="ARBA" id="ARBA00022485"/>
    </source>
</evidence>
<accession>A0A160VDQ5</accession>
<protein>
    <submittedName>
        <fullName evidence="16">NAD-dependent formate dehydrogenase alpha subunit</fullName>
    </submittedName>
</protein>
<dbReference type="GO" id="GO:0048038">
    <property type="term" value="F:quinone binding"/>
    <property type="evidence" value="ECO:0007669"/>
    <property type="project" value="UniProtKB-KW"/>
</dbReference>
<dbReference type="SUPFAM" id="SSF54292">
    <property type="entry name" value="2Fe-2S ferredoxin-like"/>
    <property type="match status" value="1"/>
</dbReference>
<dbReference type="AlphaFoldDB" id="A0A160VDQ5"/>
<reference evidence="16" key="1">
    <citation type="submission" date="2015-10" db="EMBL/GenBank/DDBJ databases">
        <authorList>
            <person name="Gilbert D.G."/>
        </authorList>
    </citation>
    <scope>NUCLEOTIDE SEQUENCE</scope>
</reference>
<evidence type="ECO:0000259" key="13">
    <source>
        <dbReference type="PROSITE" id="PS51379"/>
    </source>
</evidence>
<evidence type="ECO:0000256" key="10">
    <source>
        <dbReference type="ARBA" id="ARBA00023075"/>
    </source>
</evidence>
<dbReference type="InterPro" id="IPR006657">
    <property type="entry name" value="MoPterin_dinucl-bd_dom"/>
</dbReference>
<dbReference type="InterPro" id="IPR019574">
    <property type="entry name" value="NADH_UbQ_OxRdtase_Gsu_4Fe4S-bd"/>
</dbReference>
<dbReference type="InterPro" id="IPR000283">
    <property type="entry name" value="NADH_UbQ_OxRdtase_75kDa_su_CS"/>
</dbReference>
<keyword evidence="9" id="KW-0411">Iron-sulfur</keyword>
<dbReference type="Gene3D" id="3.40.228.10">
    <property type="entry name" value="Dimethylsulfoxide Reductase, domain 2"/>
    <property type="match status" value="1"/>
</dbReference>
<name>A0A160VDQ5_9ZZZZ</name>